<name>A0A4R3I0F8_PAULE</name>
<dbReference type="PRINTS" id="PR00996">
    <property type="entry name" value="CHERMTFRASE"/>
</dbReference>
<evidence type="ECO:0000313" key="5">
    <source>
        <dbReference type="EMBL" id="TCS38453.1"/>
    </source>
</evidence>
<dbReference type="InterPro" id="IPR029063">
    <property type="entry name" value="SAM-dependent_MTases_sf"/>
</dbReference>
<evidence type="ECO:0000313" key="6">
    <source>
        <dbReference type="Proteomes" id="UP000295382"/>
    </source>
</evidence>
<sequence length="436" mass="48946">MLPTDLIPLDSMLDQCAEKIETETGLAFSGRKKRDLRQAVRRIADDVGAENEAECIEWLLRSPWDKAKSDLCARHLTIGETYFFRETRAFELVRDYAREKMTALGARHTSLRIWSAGCCSGEEAYSIAMTLRQSVPQIPASQISILGTDINPDFLQTARAGVYRRWSFRNTDSALQAAYFAPTRDGQYRLNDEIGNMVRFSELNLALPAYPSIATNTQGMDIIFCRNVLMYFSKAQARQVIQRLWQCLVDGGWLVVSPSEASAELFKGFDGVYYPDAIFFRKTAPAALRATKRLGLPEPGRHDDKILLMPALRQHETHKAKTRTPTRIVRESAEAPAAAEDFHARALTAMESGRHAEAMQNLKRMLYLQPDSVMAHYLMGITHSAQGDRHAANRLFDATCKLLNSLADDEIVSQSDGLTAAYLRASVRAFREAGNR</sequence>
<dbReference type="OrthoDB" id="9816309at2"/>
<dbReference type="SMART" id="SM00138">
    <property type="entry name" value="MeTrc"/>
    <property type="match status" value="1"/>
</dbReference>
<dbReference type="PROSITE" id="PS50123">
    <property type="entry name" value="CHER"/>
    <property type="match status" value="1"/>
</dbReference>
<reference evidence="5 6" key="1">
    <citation type="submission" date="2019-03" db="EMBL/GenBank/DDBJ databases">
        <title>Genomic Encyclopedia of Type Strains, Phase IV (KMG-IV): sequencing the most valuable type-strain genomes for metagenomic binning, comparative biology and taxonomic classification.</title>
        <authorList>
            <person name="Goeker M."/>
        </authorList>
    </citation>
    <scope>NUCLEOTIDE SEQUENCE [LARGE SCALE GENOMIC DNA]</scope>
    <source>
        <strain evidence="5 6">DSM 7445</strain>
    </source>
</reference>
<evidence type="ECO:0000259" key="4">
    <source>
        <dbReference type="PROSITE" id="PS50123"/>
    </source>
</evidence>
<keyword evidence="3" id="KW-0949">S-adenosyl-L-methionine</keyword>
<dbReference type="InterPro" id="IPR000780">
    <property type="entry name" value="CheR_MeTrfase"/>
</dbReference>
<dbReference type="AlphaFoldDB" id="A0A4R3I0F8"/>
<dbReference type="Proteomes" id="UP000295382">
    <property type="component" value="Unassembled WGS sequence"/>
</dbReference>
<dbReference type="SUPFAM" id="SSF53335">
    <property type="entry name" value="S-adenosyl-L-methionine-dependent methyltransferases"/>
    <property type="match status" value="1"/>
</dbReference>
<feature type="domain" description="CheR-type methyltransferase" evidence="4">
    <location>
        <begin position="1"/>
        <end position="293"/>
    </location>
</feature>
<accession>A0A4R3I0F8</accession>
<dbReference type="PANTHER" id="PTHR24422">
    <property type="entry name" value="CHEMOTAXIS PROTEIN METHYLTRANSFERASE"/>
    <property type="match status" value="1"/>
</dbReference>
<dbReference type="EMBL" id="SLZQ01000002">
    <property type="protein sequence ID" value="TCS38453.1"/>
    <property type="molecule type" value="Genomic_DNA"/>
</dbReference>
<dbReference type="Pfam" id="PF01739">
    <property type="entry name" value="CheR"/>
    <property type="match status" value="1"/>
</dbReference>
<gene>
    <name evidence="5" type="ORF">EDC30_102192</name>
</gene>
<dbReference type="SUPFAM" id="SSF48452">
    <property type="entry name" value="TPR-like"/>
    <property type="match status" value="1"/>
</dbReference>
<comment type="caution">
    <text evidence="5">The sequence shown here is derived from an EMBL/GenBank/DDBJ whole genome shotgun (WGS) entry which is preliminary data.</text>
</comment>
<dbReference type="PANTHER" id="PTHR24422:SF19">
    <property type="entry name" value="CHEMOTAXIS PROTEIN METHYLTRANSFERASE"/>
    <property type="match status" value="1"/>
</dbReference>
<keyword evidence="6" id="KW-1185">Reference proteome</keyword>
<keyword evidence="2 5" id="KW-0808">Transferase</keyword>
<dbReference type="GO" id="GO:0032259">
    <property type="term" value="P:methylation"/>
    <property type="evidence" value="ECO:0007669"/>
    <property type="project" value="UniProtKB-KW"/>
</dbReference>
<dbReference type="InterPro" id="IPR022642">
    <property type="entry name" value="CheR_C"/>
</dbReference>
<evidence type="ECO:0000256" key="2">
    <source>
        <dbReference type="ARBA" id="ARBA00022679"/>
    </source>
</evidence>
<dbReference type="Gene3D" id="3.40.50.150">
    <property type="entry name" value="Vaccinia Virus protein VP39"/>
    <property type="match status" value="1"/>
</dbReference>
<evidence type="ECO:0000256" key="1">
    <source>
        <dbReference type="ARBA" id="ARBA00022603"/>
    </source>
</evidence>
<dbReference type="InterPro" id="IPR011990">
    <property type="entry name" value="TPR-like_helical_dom_sf"/>
</dbReference>
<dbReference type="Gene3D" id="1.25.40.10">
    <property type="entry name" value="Tetratricopeptide repeat domain"/>
    <property type="match status" value="1"/>
</dbReference>
<proteinExistence type="predicted"/>
<dbReference type="InterPro" id="IPR050903">
    <property type="entry name" value="Bact_Chemotaxis_MeTrfase"/>
</dbReference>
<protein>
    <submittedName>
        <fullName evidence="5">Chemotaxis protein methyltransferase CheR</fullName>
    </submittedName>
</protein>
<dbReference type="GO" id="GO:0008757">
    <property type="term" value="F:S-adenosylmethionine-dependent methyltransferase activity"/>
    <property type="evidence" value="ECO:0007669"/>
    <property type="project" value="InterPro"/>
</dbReference>
<keyword evidence="1 5" id="KW-0489">Methyltransferase</keyword>
<evidence type="ECO:0000256" key="3">
    <source>
        <dbReference type="ARBA" id="ARBA00022691"/>
    </source>
</evidence>
<organism evidence="5 6">
    <name type="scientific">Paucimonas lemoignei</name>
    <name type="common">Pseudomonas lemoignei</name>
    <dbReference type="NCBI Taxonomy" id="29443"/>
    <lineage>
        <taxon>Bacteria</taxon>
        <taxon>Pseudomonadati</taxon>
        <taxon>Pseudomonadota</taxon>
        <taxon>Betaproteobacteria</taxon>
        <taxon>Burkholderiales</taxon>
        <taxon>Burkholderiaceae</taxon>
        <taxon>Paucimonas</taxon>
    </lineage>
</organism>